<dbReference type="InterPro" id="IPR035966">
    <property type="entry name" value="PKF_sf"/>
</dbReference>
<accession>A0A0D3AW83</accession>
<dbReference type="STRING" id="109376.A0A0D3AW83"/>
<dbReference type="GO" id="GO:0003872">
    <property type="term" value="F:6-phosphofructokinase activity"/>
    <property type="evidence" value="ECO:0007669"/>
    <property type="project" value="InterPro"/>
</dbReference>
<dbReference type="SUPFAM" id="SSF53784">
    <property type="entry name" value="Phosphofructokinase"/>
    <property type="match status" value="1"/>
</dbReference>
<evidence type="ECO:0008006" key="4">
    <source>
        <dbReference type="Google" id="ProtNLM"/>
    </source>
</evidence>
<dbReference type="OMA" id="WNENHAS"/>
<protein>
    <recommendedName>
        <fullName evidence="4">Phosphofructokinase domain-containing protein</fullName>
    </recommendedName>
</protein>
<organism evidence="2 3">
    <name type="scientific">Brassica oleracea var. oleracea</name>
    <dbReference type="NCBI Taxonomy" id="109376"/>
    <lineage>
        <taxon>Eukaryota</taxon>
        <taxon>Viridiplantae</taxon>
        <taxon>Streptophyta</taxon>
        <taxon>Embryophyta</taxon>
        <taxon>Tracheophyta</taxon>
        <taxon>Spermatophyta</taxon>
        <taxon>Magnoliopsida</taxon>
        <taxon>eudicotyledons</taxon>
        <taxon>Gunneridae</taxon>
        <taxon>Pentapetalae</taxon>
        <taxon>rosids</taxon>
        <taxon>malvids</taxon>
        <taxon>Brassicales</taxon>
        <taxon>Brassicaceae</taxon>
        <taxon>Brassiceae</taxon>
        <taxon>Brassica</taxon>
    </lineage>
</organism>
<reference evidence="2" key="2">
    <citation type="submission" date="2015-03" db="UniProtKB">
        <authorList>
            <consortium name="EnsemblPlants"/>
        </authorList>
    </citation>
    <scope>IDENTIFICATION</scope>
</reference>
<keyword evidence="1" id="KW-0021">Allosteric enzyme</keyword>
<sequence length="171" mass="19121">MTSHFREHPSWNENHASTVLVVIYYRFVEEDHRASTHHMLKQRVMRMVSGMLSLWVVTVSRLSGHMVIVLAEEAGQELMCKSMNLTLTPLITSFLKMSASGYHKASRSYIHDSGCLTNASDNIYCTLLARSVVHGAMAGYTGYTSGLINGRPTNIPYNRITEKQNNVAITG</sequence>
<keyword evidence="3" id="KW-1185">Reference proteome</keyword>
<dbReference type="Gramene" id="Bo2g142780.1">
    <property type="protein sequence ID" value="Bo2g142780.1"/>
    <property type="gene ID" value="Bo2g142780"/>
</dbReference>
<dbReference type="AlphaFoldDB" id="A0A0D3AW83"/>
<dbReference type="HOGENOM" id="CLU_1715823_0_0_1"/>
<dbReference type="Proteomes" id="UP000032141">
    <property type="component" value="Chromosome C2"/>
</dbReference>
<evidence type="ECO:0000313" key="2">
    <source>
        <dbReference type="EnsemblPlants" id="Bo2g142780.1"/>
    </source>
</evidence>
<name>A0A0D3AW83_BRAOL</name>
<reference evidence="2 3" key="1">
    <citation type="journal article" date="2014" name="Genome Biol.">
        <title>Transcriptome and methylome profiling reveals relics of genome dominance in the mesopolyploid Brassica oleracea.</title>
        <authorList>
            <person name="Parkin I.A."/>
            <person name="Koh C."/>
            <person name="Tang H."/>
            <person name="Robinson S.J."/>
            <person name="Kagale S."/>
            <person name="Clarke W.E."/>
            <person name="Town C.D."/>
            <person name="Nixon J."/>
            <person name="Krishnakumar V."/>
            <person name="Bidwell S.L."/>
            <person name="Denoeud F."/>
            <person name="Belcram H."/>
            <person name="Links M.G."/>
            <person name="Just J."/>
            <person name="Clarke C."/>
            <person name="Bender T."/>
            <person name="Huebert T."/>
            <person name="Mason A.S."/>
            <person name="Pires J.C."/>
            <person name="Barker G."/>
            <person name="Moore J."/>
            <person name="Walley P.G."/>
            <person name="Manoli S."/>
            <person name="Batley J."/>
            <person name="Edwards D."/>
            <person name="Nelson M.N."/>
            <person name="Wang X."/>
            <person name="Paterson A.H."/>
            <person name="King G."/>
            <person name="Bancroft I."/>
            <person name="Chalhoub B."/>
            <person name="Sharpe A.G."/>
        </authorList>
    </citation>
    <scope>NUCLEOTIDE SEQUENCE</scope>
    <source>
        <strain evidence="2 3">cv. TO1000</strain>
    </source>
</reference>
<dbReference type="eggNOG" id="KOG2440">
    <property type="taxonomic scope" value="Eukaryota"/>
</dbReference>
<evidence type="ECO:0000313" key="3">
    <source>
        <dbReference type="Proteomes" id="UP000032141"/>
    </source>
</evidence>
<dbReference type="InterPro" id="IPR050929">
    <property type="entry name" value="PFKA"/>
</dbReference>
<proteinExistence type="predicted"/>
<evidence type="ECO:0000256" key="1">
    <source>
        <dbReference type="ARBA" id="ARBA00022533"/>
    </source>
</evidence>
<dbReference type="EnsemblPlants" id="Bo2g142780.1">
    <property type="protein sequence ID" value="Bo2g142780.1"/>
    <property type="gene ID" value="Bo2g142780"/>
</dbReference>
<dbReference type="PANTHER" id="PTHR45770">
    <property type="entry name" value="ATP-DEPENDENT 6-PHOSPHOFRUCTOKINASE 1"/>
    <property type="match status" value="1"/>
</dbReference>